<dbReference type="EMBL" id="KZ678133">
    <property type="protein sequence ID" value="PSN69255.1"/>
    <property type="molecule type" value="Genomic_DNA"/>
</dbReference>
<dbReference type="InterPro" id="IPR008278">
    <property type="entry name" value="4-PPantetheinyl_Trfase_dom"/>
</dbReference>
<evidence type="ECO:0000256" key="1">
    <source>
        <dbReference type="ARBA" id="ARBA00022679"/>
    </source>
</evidence>
<dbReference type="InterPro" id="IPR037143">
    <property type="entry name" value="4-PPantetheinyl_Trfase_dom_sf"/>
</dbReference>
<dbReference type="Pfam" id="PF01648">
    <property type="entry name" value="ACPS"/>
    <property type="match status" value="1"/>
</dbReference>
<dbReference type="AlphaFoldDB" id="A0A2T2NUZ2"/>
<dbReference type="Gene3D" id="3.90.470.20">
    <property type="entry name" value="4'-phosphopantetheinyl transferase domain"/>
    <property type="match status" value="1"/>
</dbReference>
<keyword evidence="4" id="KW-1185">Reference proteome</keyword>
<gene>
    <name evidence="3" type="ORF">BS50DRAFT_633037</name>
</gene>
<name>A0A2T2NUZ2_CORCC</name>
<evidence type="ECO:0000313" key="3">
    <source>
        <dbReference type="EMBL" id="PSN69255.1"/>
    </source>
</evidence>
<dbReference type="OrthoDB" id="15433at2759"/>
<organism evidence="3 4">
    <name type="scientific">Corynespora cassiicola Philippines</name>
    <dbReference type="NCBI Taxonomy" id="1448308"/>
    <lineage>
        <taxon>Eukaryota</taxon>
        <taxon>Fungi</taxon>
        <taxon>Dikarya</taxon>
        <taxon>Ascomycota</taxon>
        <taxon>Pezizomycotina</taxon>
        <taxon>Dothideomycetes</taxon>
        <taxon>Pleosporomycetidae</taxon>
        <taxon>Pleosporales</taxon>
        <taxon>Corynesporascaceae</taxon>
        <taxon>Corynespora</taxon>
    </lineage>
</organism>
<reference evidence="3 4" key="1">
    <citation type="journal article" date="2018" name="Front. Microbiol.">
        <title>Genome-Wide Analysis of Corynespora cassiicola Leaf Fall Disease Putative Effectors.</title>
        <authorList>
            <person name="Lopez D."/>
            <person name="Ribeiro S."/>
            <person name="Label P."/>
            <person name="Fumanal B."/>
            <person name="Venisse J.S."/>
            <person name="Kohler A."/>
            <person name="de Oliveira R.R."/>
            <person name="Labutti K."/>
            <person name="Lipzen A."/>
            <person name="Lail K."/>
            <person name="Bauer D."/>
            <person name="Ohm R.A."/>
            <person name="Barry K.W."/>
            <person name="Spatafora J."/>
            <person name="Grigoriev I.V."/>
            <person name="Martin F.M."/>
            <person name="Pujade-Renaud V."/>
        </authorList>
    </citation>
    <scope>NUCLEOTIDE SEQUENCE [LARGE SCALE GENOMIC DNA]</scope>
    <source>
        <strain evidence="3 4">Philippines</strain>
    </source>
</reference>
<dbReference type="GO" id="GO:0008897">
    <property type="term" value="F:holo-[acyl-carrier-protein] synthase activity"/>
    <property type="evidence" value="ECO:0007669"/>
    <property type="project" value="InterPro"/>
</dbReference>
<sequence>MPPRAFPLALRVGTDICHIPRVHGLLTQSCKLNNGKQSPRLDRLLAKLLTWPEQQYFWNRFKDKSKAYNDSETVLKISRFLAGRWAAKEACRKACDHLGNSNGFKSIVILPVSTTDRTPGEITTRPRGLILRQALHSPSYTRQHQQVKNWNHMDIEESDGLYCEISISHDGDYATAVAIVPSTFHFGEMSH</sequence>
<evidence type="ECO:0000259" key="2">
    <source>
        <dbReference type="Pfam" id="PF01648"/>
    </source>
</evidence>
<dbReference type="GO" id="GO:0000287">
    <property type="term" value="F:magnesium ion binding"/>
    <property type="evidence" value="ECO:0007669"/>
    <property type="project" value="InterPro"/>
</dbReference>
<dbReference type="Proteomes" id="UP000240883">
    <property type="component" value="Unassembled WGS sequence"/>
</dbReference>
<feature type="domain" description="4'-phosphopantetheinyl transferase" evidence="2">
    <location>
        <begin position="12"/>
        <end position="118"/>
    </location>
</feature>
<protein>
    <recommendedName>
        <fullName evidence="2">4'-phosphopantetheinyl transferase domain-containing protein</fullName>
    </recommendedName>
</protein>
<keyword evidence="1" id="KW-0808">Transferase</keyword>
<evidence type="ECO:0000313" key="4">
    <source>
        <dbReference type="Proteomes" id="UP000240883"/>
    </source>
</evidence>
<proteinExistence type="predicted"/>
<dbReference type="SUPFAM" id="SSF56214">
    <property type="entry name" value="4'-phosphopantetheinyl transferase"/>
    <property type="match status" value="1"/>
</dbReference>
<accession>A0A2T2NUZ2</accession>